<dbReference type="SUPFAM" id="SSF46689">
    <property type="entry name" value="Homeodomain-like"/>
    <property type="match status" value="2"/>
</dbReference>
<evidence type="ECO:0000256" key="1">
    <source>
        <dbReference type="ARBA" id="ARBA00018672"/>
    </source>
</evidence>
<evidence type="ECO:0000259" key="8">
    <source>
        <dbReference type="PROSITE" id="PS50110"/>
    </source>
</evidence>
<accession>A0A0B3VXH3</accession>
<dbReference type="Pfam" id="PF00072">
    <property type="entry name" value="Response_reg"/>
    <property type="match status" value="1"/>
</dbReference>
<evidence type="ECO:0000313" key="9">
    <source>
        <dbReference type="EMBL" id="KHS57309.1"/>
    </source>
</evidence>
<dbReference type="GO" id="GO:0000160">
    <property type="term" value="P:phosphorelay signal transduction system"/>
    <property type="evidence" value="ECO:0007669"/>
    <property type="project" value="InterPro"/>
</dbReference>
<dbReference type="InterPro" id="IPR009057">
    <property type="entry name" value="Homeodomain-like_sf"/>
</dbReference>
<organism evidence="9 10">
    <name type="scientific">Terrisporobacter othiniensis</name>
    <dbReference type="NCBI Taxonomy" id="1577792"/>
    <lineage>
        <taxon>Bacteria</taxon>
        <taxon>Bacillati</taxon>
        <taxon>Bacillota</taxon>
        <taxon>Clostridia</taxon>
        <taxon>Peptostreptococcales</taxon>
        <taxon>Peptostreptococcaceae</taxon>
        <taxon>Terrisporobacter</taxon>
    </lineage>
</organism>
<dbReference type="InterPro" id="IPR011006">
    <property type="entry name" value="CheY-like_superfamily"/>
</dbReference>
<keyword evidence="10" id="KW-1185">Reference proteome</keyword>
<comment type="caution">
    <text evidence="6">Lacks conserved residue(s) required for the propagation of feature annotation.</text>
</comment>
<dbReference type="GO" id="GO:0003700">
    <property type="term" value="F:DNA-binding transcription factor activity"/>
    <property type="evidence" value="ECO:0007669"/>
    <property type="project" value="InterPro"/>
</dbReference>
<dbReference type="InterPro" id="IPR018060">
    <property type="entry name" value="HTH_AraC"/>
</dbReference>
<dbReference type="PANTHER" id="PTHR43280:SF28">
    <property type="entry name" value="HTH-TYPE TRANSCRIPTIONAL ACTIVATOR RHAS"/>
    <property type="match status" value="1"/>
</dbReference>
<dbReference type="SMART" id="SM00342">
    <property type="entry name" value="HTH_ARAC"/>
    <property type="match status" value="1"/>
</dbReference>
<dbReference type="Pfam" id="PF12833">
    <property type="entry name" value="HTH_18"/>
    <property type="match status" value="1"/>
</dbReference>
<dbReference type="SUPFAM" id="SSF52172">
    <property type="entry name" value="CheY-like"/>
    <property type="match status" value="1"/>
</dbReference>
<keyword evidence="3" id="KW-0238">DNA-binding</keyword>
<gene>
    <name evidence="9" type="ORF">QX51_08705</name>
</gene>
<comment type="caution">
    <text evidence="9">The sequence shown here is derived from an EMBL/GenBank/DDBJ whole genome shotgun (WGS) entry which is preliminary data.</text>
</comment>
<evidence type="ECO:0000256" key="3">
    <source>
        <dbReference type="ARBA" id="ARBA00023125"/>
    </source>
</evidence>
<dbReference type="PRINTS" id="PR00032">
    <property type="entry name" value="HTHARAC"/>
</dbReference>
<dbReference type="EMBL" id="JWHR01000079">
    <property type="protein sequence ID" value="KHS57309.1"/>
    <property type="molecule type" value="Genomic_DNA"/>
</dbReference>
<comment type="function">
    <text evidence="5">May play the central regulatory role in sporulation. It may be an element of the effector pathway responsible for the activation of sporulation genes in response to nutritional stress. Spo0A may act in concert with spo0H (a sigma factor) to control the expression of some genes that are critical to the sporulation process.</text>
</comment>
<feature type="domain" description="Response regulatory" evidence="8">
    <location>
        <begin position="3"/>
        <end position="119"/>
    </location>
</feature>
<name>A0A0B3VXH3_9FIRM</name>
<evidence type="ECO:0000259" key="7">
    <source>
        <dbReference type="PROSITE" id="PS01124"/>
    </source>
</evidence>
<dbReference type="PROSITE" id="PS50110">
    <property type="entry name" value="RESPONSE_REGULATORY"/>
    <property type="match status" value="1"/>
</dbReference>
<dbReference type="InterPro" id="IPR020449">
    <property type="entry name" value="Tscrpt_reg_AraC-type_HTH"/>
</dbReference>
<dbReference type="InterPro" id="IPR001789">
    <property type="entry name" value="Sig_transdc_resp-reg_receiver"/>
</dbReference>
<feature type="domain" description="HTH araC/xylS-type" evidence="7">
    <location>
        <begin position="234"/>
        <end position="332"/>
    </location>
</feature>
<dbReference type="STRING" id="1577792.QX51_08705"/>
<dbReference type="AlphaFoldDB" id="A0A0B3VXH3"/>
<protein>
    <recommendedName>
        <fullName evidence="1">Stage 0 sporulation protein A homolog</fullName>
    </recommendedName>
</protein>
<dbReference type="Proteomes" id="UP000031189">
    <property type="component" value="Unassembled WGS sequence"/>
</dbReference>
<sequence length="338" mass="39362">MYKVLIADNDILMCEALSIKISKNSNFEVINIVNNYEDVLEEYRKNPIDILFLGSHISGINCIEASQFINQSFPHTSIYVISSFQAKNLLKSKGNNAIQDIIEKPLNHMIINNILNSFAGKKEDLSSFNPFEELIKSIENKNYNDFYLNINQVSDKVYKYSKKNIATVNESFKINVQNILLDQGFDINIFNSIKTKFPLSSNILQNSKSTEIWIFKVFDFIFKQNSIKRYSILKNVFIYIDDHIHEEINLSSIVKSCNISQGYLSRIFREQFGISVTEYLHMKKIHLAKTYFYFNKDSIVDVAFKLGYNESSYFSKVFKKYENMTVKEYKSLCTDNTL</sequence>
<reference evidence="9 10" key="1">
    <citation type="submission" date="2014-12" db="EMBL/GenBank/DDBJ databases">
        <title>Draft genome sequence of Terrisporobacter sp. 08-306576, isolated from the blood culture of a bacteremia patient.</title>
        <authorList>
            <person name="Lund L.C."/>
            <person name="Sydenham T.V."/>
            <person name="Hogh S.V."/>
            <person name="Skov M.N."/>
            <person name="Kemp M."/>
            <person name="Justesen U.S."/>
        </authorList>
    </citation>
    <scope>NUCLEOTIDE SEQUENCE [LARGE SCALE GENOMIC DNA]</scope>
    <source>
        <strain evidence="9 10">08-306576</strain>
    </source>
</reference>
<evidence type="ECO:0000313" key="10">
    <source>
        <dbReference type="Proteomes" id="UP000031189"/>
    </source>
</evidence>
<keyword evidence="4" id="KW-0804">Transcription</keyword>
<dbReference type="Gene3D" id="1.10.10.60">
    <property type="entry name" value="Homeodomain-like"/>
    <property type="match status" value="2"/>
</dbReference>
<dbReference type="RefSeq" id="WP_039679520.1">
    <property type="nucleotide sequence ID" value="NZ_JWHR01000079.1"/>
</dbReference>
<dbReference type="PROSITE" id="PS01124">
    <property type="entry name" value="HTH_ARAC_FAMILY_2"/>
    <property type="match status" value="1"/>
</dbReference>
<dbReference type="GO" id="GO:0043565">
    <property type="term" value="F:sequence-specific DNA binding"/>
    <property type="evidence" value="ECO:0007669"/>
    <property type="project" value="InterPro"/>
</dbReference>
<proteinExistence type="predicted"/>
<evidence type="ECO:0000256" key="6">
    <source>
        <dbReference type="PROSITE-ProRule" id="PRU00169"/>
    </source>
</evidence>
<dbReference type="Gene3D" id="3.40.50.2300">
    <property type="match status" value="1"/>
</dbReference>
<dbReference type="PANTHER" id="PTHR43280">
    <property type="entry name" value="ARAC-FAMILY TRANSCRIPTIONAL REGULATOR"/>
    <property type="match status" value="1"/>
</dbReference>
<evidence type="ECO:0000256" key="4">
    <source>
        <dbReference type="ARBA" id="ARBA00023163"/>
    </source>
</evidence>
<evidence type="ECO:0000256" key="2">
    <source>
        <dbReference type="ARBA" id="ARBA00023015"/>
    </source>
</evidence>
<dbReference type="OrthoDB" id="9794370at2"/>
<evidence type="ECO:0000256" key="5">
    <source>
        <dbReference type="ARBA" id="ARBA00024867"/>
    </source>
</evidence>
<keyword evidence="2" id="KW-0805">Transcription regulation</keyword>